<feature type="domain" description="ABC transmembrane type-1" evidence="8">
    <location>
        <begin position="379"/>
        <end position="570"/>
    </location>
</feature>
<dbReference type="RefSeq" id="WP_169605091.1">
    <property type="nucleotide sequence ID" value="NZ_CP051481.1"/>
</dbReference>
<organism evidence="9 10">
    <name type="scientific">Mycoplasma phocoenae</name>
    <dbReference type="NCBI Taxonomy" id="754517"/>
    <lineage>
        <taxon>Bacteria</taxon>
        <taxon>Bacillati</taxon>
        <taxon>Mycoplasmatota</taxon>
        <taxon>Mollicutes</taxon>
        <taxon>Mycoplasmataceae</taxon>
        <taxon>Mycoplasma</taxon>
    </lineage>
</organism>
<evidence type="ECO:0000256" key="4">
    <source>
        <dbReference type="ARBA" id="ARBA00022692"/>
    </source>
</evidence>
<evidence type="ECO:0000256" key="1">
    <source>
        <dbReference type="ARBA" id="ARBA00004651"/>
    </source>
</evidence>
<evidence type="ECO:0000313" key="9">
    <source>
        <dbReference type="EMBL" id="QJG67040.1"/>
    </source>
</evidence>
<comment type="similarity">
    <text evidence="7">Belongs to the binding-protein-dependent transport system permease family.</text>
</comment>
<dbReference type="Pfam" id="PF00528">
    <property type="entry name" value="BPD_transp_1"/>
    <property type="match status" value="2"/>
</dbReference>
<keyword evidence="3" id="KW-1003">Cell membrane</keyword>
<dbReference type="SUPFAM" id="SSF161098">
    <property type="entry name" value="MetI-like"/>
    <property type="match status" value="2"/>
</dbReference>
<dbReference type="PROSITE" id="PS50928">
    <property type="entry name" value="ABC_TM1"/>
    <property type="match status" value="2"/>
</dbReference>
<dbReference type="Proteomes" id="UP000501060">
    <property type="component" value="Chromosome"/>
</dbReference>
<gene>
    <name evidence="9" type="ORF">HGG69_01760</name>
</gene>
<dbReference type="AlphaFoldDB" id="A0A858U3J5"/>
<keyword evidence="5 7" id="KW-1133">Transmembrane helix</keyword>
<feature type="transmembrane region" description="Helical" evidence="7">
    <location>
        <begin position="426"/>
        <end position="453"/>
    </location>
</feature>
<keyword evidence="4 7" id="KW-0812">Transmembrane</keyword>
<dbReference type="EMBL" id="CP051481">
    <property type="protein sequence ID" value="QJG67040.1"/>
    <property type="molecule type" value="Genomic_DNA"/>
</dbReference>
<sequence length="583" mass="68773">MRNRKNNSKKQIKINKNFFYYQVESYSDKSSKKIRPFYFHIFLLLFIALIIGLWFSISNKIRIENIDIFIKKTSNLFEFKNKSSFWGLYTETNLIKLVFKFLYISIKYGLVGTFIGFLLAFATSLVSTELVTNKYLSKINRILILIIRAIPEIVFIKLFISTFMNEMSLLFVYIWFTWLWLHKYYCEILDTIDRHEYYVSIKQGNNKFNAFKKEILPRIKNRYLTLFLFSFESNIRWTSILGILSLPGLGALIKHGSQDTYFFKELGIPLTVLILFVLCLEFINIKLKKCLFEHKTKELKYIEKNKQDLYKKLSKKKNYKQIILSIILVLLIVYSVIVLIQTPFLTHNSNSSKQFLKAFFTPDFREMNWRGSNSIFSLLSECFTFALLSMSLTILISLVYLRFMSTKLNNKYTYFLARNLNSLNRLIPTVVLFLLFKPLLSSPLLLILILLGIHESSNISKQLVEAIDNLDEEVIKNLKSQGYSNNYIYKKYALPSIKHIFISLSIFYFELAFRSSITYSVFANEDLHLGNEIWMNLDINTVPKPRVAMSYVWVATICILLINSINILINQKIFKRKKYEYKI</sequence>
<evidence type="ECO:0000259" key="8">
    <source>
        <dbReference type="PROSITE" id="PS50928"/>
    </source>
</evidence>
<evidence type="ECO:0000256" key="5">
    <source>
        <dbReference type="ARBA" id="ARBA00022989"/>
    </source>
</evidence>
<dbReference type="GO" id="GO:0005886">
    <property type="term" value="C:plasma membrane"/>
    <property type="evidence" value="ECO:0007669"/>
    <property type="project" value="UniProtKB-SubCell"/>
</dbReference>
<keyword evidence="6 7" id="KW-0472">Membrane</keyword>
<dbReference type="PANTHER" id="PTHR30043:SF1">
    <property type="entry name" value="ABC TRANSPORT SYSTEM PERMEASE PROTEIN P69"/>
    <property type="match status" value="1"/>
</dbReference>
<protein>
    <submittedName>
        <fullName evidence="9">ABC transporter permease subunit</fullName>
    </submittedName>
</protein>
<feature type="transmembrane region" description="Helical" evidence="7">
    <location>
        <begin position="375"/>
        <end position="401"/>
    </location>
</feature>
<proteinExistence type="inferred from homology"/>
<keyword evidence="10" id="KW-1185">Reference proteome</keyword>
<keyword evidence="2 7" id="KW-0813">Transport</keyword>
<evidence type="ECO:0000256" key="2">
    <source>
        <dbReference type="ARBA" id="ARBA00022448"/>
    </source>
</evidence>
<feature type="domain" description="ABC transmembrane type-1" evidence="8">
    <location>
        <begin position="102"/>
        <end position="284"/>
    </location>
</feature>
<feature type="transmembrane region" description="Helical" evidence="7">
    <location>
        <begin position="550"/>
        <end position="569"/>
    </location>
</feature>
<dbReference type="InterPro" id="IPR000515">
    <property type="entry name" value="MetI-like"/>
</dbReference>
<reference evidence="9 10" key="1">
    <citation type="submission" date="2020-04" db="EMBL/GenBank/DDBJ databases">
        <title>Novel Mycoplasma species detected in Phocoena phocoena (harbor porpoise) from the USA.</title>
        <authorList>
            <person name="Volokhov D.V."/>
        </authorList>
    </citation>
    <scope>NUCLEOTIDE SEQUENCE [LARGE SCALE GENOMIC DNA]</scope>
    <source>
        <strain evidence="9 10">Phocoena C-264-GEN</strain>
    </source>
</reference>
<feature type="transmembrane region" description="Helical" evidence="7">
    <location>
        <begin position="101"/>
        <end position="121"/>
    </location>
</feature>
<evidence type="ECO:0000313" key="10">
    <source>
        <dbReference type="Proteomes" id="UP000501060"/>
    </source>
</evidence>
<accession>A0A858U3J5</accession>
<feature type="transmembrane region" description="Helical" evidence="7">
    <location>
        <begin position="266"/>
        <end position="285"/>
    </location>
</feature>
<comment type="subcellular location">
    <subcellularLocation>
        <location evidence="1 7">Cell membrane</location>
        <topology evidence="1 7">Multi-pass membrane protein</topology>
    </subcellularLocation>
</comment>
<name>A0A858U3J5_9MOLU</name>
<evidence type="ECO:0000256" key="7">
    <source>
        <dbReference type="RuleBase" id="RU363032"/>
    </source>
</evidence>
<evidence type="ECO:0000256" key="3">
    <source>
        <dbReference type="ARBA" id="ARBA00022475"/>
    </source>
</evidence>
<dbReference type="KEGG" id="mphe:HGG69_01760"/>
<feature type="transmembrane region" description="Helical" evidence="7">
    <location>
        <begin position="322"/>
        <end position="344"/>
    </location>
</feature>
<feature type="transmembrane region" description="Helical" evidence="7">
    <location>
        <begin position="37"/>
        <end position="57"/>
    </location>
</feature>
<dbReference type="InterPro" id="IPR035906">
    <property type="entry name" value="MetI-like_sf"/>
</dbReference>
<evidence type="ECO:0000256" key="6">
    <source>
        <dbReference type="ARBA" id="ARBA00023136"/>
    </source>
</evidence>
<dbReference type="GO" id="GO:0055085">
    <property type="term" value="P:transmembrane transport"/>
    <property type="evidence" value="ECO:0007669"/>
    <property type="project" value="InterPro"/>
</dbReference>
<dbReference type="PANTHER" id="PTHR30043">
    <property type="entry name" value="PHOSPHONATES TRANSPORT SYSTEM PERMEASE PROTEIN"/>
    <property type="match status" value="1"/>
</dbReference>
<dbReference type="Gene3D" id="1.10.3720.10">
    <property type="entry name" value="MetI-like"/>
    <property type="match status" value="2"/>
</dbReference>